<sequence length="226" mass="24650">MTVIFAATFSDCVAIGADTLRHNAVDLQPAGHERKIRRINSRVLAAKAGLGPLADGIWDALTTHLGDDLERAGPSKVAAALRFLGTTYFDLGRQQAKALGIGNPGLFLLVSGWETGDTPALHWLNFDLENFESVTGPGLCMAFGPDVATYAEARELLIRRSTVENGHVAAQLDLWAVDVVSRCQRVARHAVSFPADLELIDDQQQHITTRLDLGAPPDHRFYRRIS</sequence>
<organism evidence="1 2">
    <name type="scientific">Azospirillum brasilense</name>
    <dbReference type="NCBI Taxonomy" id="192"/>
    <lineage>
        <taxon>Bacteria</taxon>
        <taxon>Pseudomonadati</taxon>
        <taxon>Pseudomonadota</taxon>
        <taxon>Alphaproteobacteria</taxon>
        <taxon>Rhodospirillales</taxon>
        <taxon>Azospirillaceae</taxon>
        <taxon>Azospirillum</taxon>
    </lineage>
</organism>
<keyword evidence="1" id="KW-0614">Plasmid</keyword>
<accession>A0A4D8Q4A1</accession>
<dbReference type="SUPFAM" id="SSF56235">
    <property type="entry name" value="N-terminal nucleophile aminohydrolases (Ntn hydrolases)"/>
    <property type="match status" value="1"/>
</dbReference>
<dbReference type="Gene3D" id="3.60.20.10">
    <property type="entry name" value="Glutamine Phosphoribosylpyrophosphate, subunit 1, domain 1"/>
    <property type="match status" value="1"/>
</dbReference>
<dbReference type="Proteomes" id="UP000298596">
    <property type="component" value="Plasmid p1"/>
</dbReference>
<reference evidence="1 2" key="1">
    <citation type="submission" date="2018-09" db="EMBL/GenBank/DDBJ databases">
        <title>Whole genome based analysis of evolution and adaptive divergence in Indian and Brazilian strains of Azospirillum brasilense.</title>
        <authorList>
            <person name="Singh C."/>
            <person name="Tripathi A.K."/>
        </authorList>
    </citation>
    <scope>NUCLEOTIDE SEQUENCE [LARGE SCALE GENOMIC DNA]</scope>
    <source>
        <strain evidence="1 2">MTCC4036</strain>
        <plasmid evidence="1 2">p1</plasmid>
    </source>
</reference>
<evidence type="ECO:0000313" key="1">
    <source>
        <dbReference type="EMBL" id="QCO04868.1"/>
    </source>
</evidence>
<proteinExistence type="predicted"/>
<dbReference type="EMBL" id="CP032331">
    <property type="protein sequence ID" value="QCO04868.1"/>
    <property type="molecule type" value="Genomic_DNA"/>
</dbReference>
<gene>
    <name evidence="1" type="ORF">D3867_23715</name>
</gene>
<evidence type="ECO:0008006" key="3">
    <source>
        <dbReference type="Google" id="ProtNLM"/>
    </source>
</evidence>
<dbReference type="InterPro" id="IPR029055">
    <property type="entry name" value="Ntn_hydrolases_N"/>
</dbReference>
<geneLocation type="plasmid" evidence="1">
    <name>p1</name>
</geneLocation>
<evidence type="ECO:0000313" key="2">
    <source>
        <dbReference type="Proteomes" id="UP000298596"/>
    </source>
</evidence>
<dbReference type="AlphaFoldDB" id="A0A4D8Q4A1"/>
<protein>
    <recommendedName>
        <fullName evidence="3">Proteasome-type protease</fullName>
    </recommendedName>
</protein>
<name>A0A4D8Q4A1_AZOBR</name>